<evidence type="ECO:0000313" key="3">
    <source>
        <dbReference type="Proteomes" id="UP001500523"/>
    </source>
</evidence>
<keyword evidence="1" id="KW-0812">Transmembrane</keyword>
<feature type="transmembrane region" description="Helical" evidence="1">
    <location>
        <begin position="12"/>
        <end position="28"/>
    </location>
</feature>
<organism evidence="2 3">
    <name type="scientific">Sphingomonas cynarae</name>
    <dbReference type="NCBI Taxonomy" id="930197"/>
    <lineage>
        <taxon>Bacteria</taxon>
        <taxon>Pseudomonadati</taxon>
        <taxon>Pseudomonadota</taxon>
        <taxon>Alphaproteobacteria</taxon>
        <taxon>Sphingomonadales</taxon>
        <taxon>Sphingomonadaceae</taxon>
        <taxon>Sphingomonas</taxon>
    </lineage>
</organism>
<sequence>MRPNSVKLGEQLYAGSILLTIALAIIGWDEAVATGGVVLAAVVNVVVIGITVLLLYLTTRRASRVALWLLVVLTAINIAGFLFQVAGGVVAPGLFGVLTTAQTLLGIVGIVLLFRPGARAWFAATVPEEFA</sequence>
<dbReference type="Proteomes" id="UP001500523">
    <property type="component" value="Unassembled WGS sequence"/>
</dbReference>
<keyword evidence="1" id="KW-0472">Membrane</keyword>
<proteinExistence type="predicted"/>
<keyword evidence="3" id="KW-1185">Reference proteome</keyword>
<feature type="transmembrane region" description="Helical" evidence="1">
    <location>
        <begin position="93"/>
        <end position="114"/>
    </location>
</feature>
<reference evidence="3" key="1">
    <citation type="journal article" date="2019" name="Int. J. Syst. Evol. Microbiol.">
        <title>The Global Catalogue of Microorganisms (GCM) 10K type strain sequencing project: providing services to taxonomists for standard genome sequencing and annotation.</title>
        <authorList>
            <consortium name="The Broad Institute Genomics Platform"/>
            <consortium name="The Broad Institute Genome Sequencing Center for Infectious Disease"/>
            <person name="Wu L."/>
            <person name="Ma J."/>
        </authorList>
    </citation>
    <scope>NUCLEOTIDE SEQUENCE [LARGE SCALE GENOMIC DNA]</scope>
    <source>
        <strain evidence="3">JCM 17498</strain>
    </source>
</reference>
<feature type="transmembrane region" description="Helical" evidence="1">
    <location>
        <begin position="34"/>
        <end position="58"/>
    </location>
</feature>
<dbReference type="EMBL" id="BAABBF010000002">
    <property type="protein sequence ID" value="GAA3704435.1"/>
    <property type="molecule type" value="Genomic_DNA"/>
</dbReference>
<evidence type="ECO:0000256" key="1">
    <source>
        <dbReference type="SAM" id="Phobius"/>
    </source>
</evidence>
<feature type="transmembrane region" description="Helical" evidence="1">
    <location>
        <begin position="65"/>
        <end position="87"/>
    </location>
</feature>
<gene>
    <name evidence="2" type="ORF">GCM10022268_12580</name>
</gene>
<name>A0ABP7DH25_9SPHN</name>
<evidence type="ECO:0000313" key="2">
    <source>
        <dbReference type="EMBL" id="GAA3704435.1"/>
    </source>
</evidence>
<protein>
    <submittedName>
        <fullName evidence="2">Uncharacterized protein</fullName>
    </submittedName>
</protein>
<keyword evidence="1" id="KW-1133">Transmembrane helix</keyword>
<accession>A0ABP7DH25</accession>
<dbReference type="RefSeq" id="WP_344692511.1">
    <property type="nucleotide sequence ID" value="NZ_BAABBF010000002.1"/>
</dbReference>
<comment type="caution">
    <text evidence="2">The sequence shown here is derived from an EMBL/GenBank/DDBJ whole genome shotgun (WGS) entry which is preliminary data.</text>
</comment>